<evidence type="ECO:0000256" key="4">
    <source>
        <dbReference type="SAM" id="Phobius"/>
    </source>
</evidence>
<dbReference type="PANTHER" id="PTHR21661:SF35">
    <property type="entry name" value="EPOXIDE HYDROLASE"/>
    <property type="match status" value="1"/>
</dbReference>
<dbReference type="PRINTS" id="PR00412">
    <property type="entry name" value="EPOXHYDRLASE"/>
</dbReference>
<keyword evidence="3" id="KW-0378">Hydrolase</keyword>
<sequence>MGCKTLCAVFVVIVSVSIVVVPMLLSKYLFQIGEGPRIDEHEWWGKGQESHEQKEDTSINRIYMSLSDEILSDLKDRLSKTYFFENLEGIDWEYGINPDYMKQLVEYWKTKFDWRKQETLINTYPQFKTKISGIEVHFVHYKPDQLKEGQRLIAIMMVHGWPGSFYEFYKVIPKLIAASTDDYAFAIVCPSIPGYGLSEAPHKPGFDTFAAGRVFTKLMDRLGYESYYVQGGDWGSAITKAMAIMNPSHIRGLHLNMITGSITLSPFAYLQAKLFFSEKEQKKIFPIQKFFSKLLAESGYFHLQATRPHSVALATNDSPAGLAAYILEKFAMWSGCEMTDTATCLESRFSKDDLLTNVMIYWATHSIASSMRFYYEQMHSPYRHVSARCPITVPTGLAEFPHEIFPTPKPWVYNIFLDIVQYSELPRGGHFAAFQEPELFSNDVIMFVEKVEQLHSKMGFKTYCAVFVVIVGISIVVVPMLVSKYLFPTGEVPRIDEHEWWGKGQESEQKEDTSINRIYMSLSDEILSDLKDRLSKTYFFENLEGIDWEYGINPDYMKQLVEYWKTKFDWRKQETLINTYPQFKTKISGIEVHFVHYKPHQLKEGQRLIAIMMVHGWPGSFYEFYKVIPKLIAASTDDYAFAIICPSIPGYGLSEAPHKPGFNSISAARVFTKLMDRLGYDHVRGLHLNVIFGSAISSPFALIQAKLFFSEKEQKKIFPLQNWFFKLLAESGYFHLQATRPHSVGLATNDSPAGLAAYILEKFAMWSGCQMTDTAMCLESCFSKDDLLTNVMIYWATHSITSSMRLYYEEMHSTEAQHAEGCPITVPTGLAEFPHEIFPTPKPWVHNIFLDIVQYSELPRGGHFAAFQEPELFSNDVIMFVEKVEQLHSKMGFKTCCAVFVVIAGISIVVIPMLLSKYLFPTGEVPRIDEHEWWGKGQESREQKEDTSINRIYMSLSDEILSDLKDRLSKTYFFENLEGIDWEYGINPDYMKQLVEYWKTNFDWRKQETLINTYPQFKTKISGIEVHFVHYKPDQLKEGQRLIAIMMVHGWPGSFYEFYKVIPKLIAASTDDYAFAIVCPSIPGYGLSEAPHKPGFNSISAARVFTQLMDRLGYESYYVQGGDWGSIITRAMAIMNPSHIRGLHLTHVIFGSPMRSPFALIQAKLFFSEKEQKKIFPLQNWFFKLLAESGYFHLQATRPHSVGLATNDSPAGLAAYIVEKFAMGSGCQMTDTAMCLESCFSKDDLLTNVMIYWATHSITSSMRLYYEEMHSAEAQHAAEGIPITVPTGLAEFPHEIFLTPEPWTHSLFLDIVQYSEIPRGGHYAAFEEPELFADDVIKFVEKVEKRIAAKKAKDTTEPKSE</sequence>
<evidence type="ECO:0000256" key="2">
    <source>
        <dbReference type="ARBA" id="ARBA00022797"/>
    </source>
</evidence>
<proteinExistence type="inferred from homology"/>
<accession>A0ABN8NV37</accession>
<keyword evidence="2" id="KW-0058">Aromatic hydrocarbons catabolism</keyword>
<comment type="caution">
    <text evidence="6">The sequence shown here is derived from an EMBL/GenBank/DDBJ whole genome shotgun (WGS) entry which is preliminary data.</text>
</comment>
<evidence type="ECO:0000313" key="7">
    <source>
        <dbReference type="Proteomes" id="UP001159405"/>
    </source>
</evidence>
<protein>
    <recommendedName>
        <fullName evidence="5">Epoxide hydrolase N-terminal domain-containing protein</fullName>
    </recommendedName>
</protein>
<feature type="domain" description="Epoxide hydrolase N-terminal" evidence="5">
    <location>
        <begin position="518"/>
        <end position="624"/>
    </location>
</feature>
<dbReference type="Pfam" id="PF06441">
    <property type="entry name" value="EHN"/>
    <property type="match status" value="3"/>
</dbReference>
<gene>
    <name evidence="6" type="ORF">PLOB_00029944</name>
</gene>
<keyword evidence="4" id="KW-0812">Transmembrane</keyword>
<dbReference type="PANTHER" id="PTHR21661">
    <property type="entry name" value="EPOXIDE HYDROLASE 1-RELATED"/>
    <property type="match status" value="1"/>
</dbReference>
<keyword evidence="4" id="KW-1133">Transmembrane helix</keyword>
<feature type="domain" description="Epoxide hydrolase N-terminal" evidence="5">
    <location>
        <begin position="62"/>
        <end position="168"/>
    </location>
</feature>
<dbReference type="SUPFAM" id="SSF53474">
    <property type="entry name" value="alpha/beta-Hydrolases"/>
    <property type="match status" value="3"/>
</dbReference>
<dbReference type="Proteomes" id="UP001159405">
    <property type="component" value="Unassembled WGS sequence"/>
</dbReference>
<feature type="transmembrane region" description="Helical" evidence="4">
    <location>
        <begin position="6"/>
        <end position="25"/>
    </location>
</feature>
<evidence type="ECO:0000313" key="6">
    <source>
        <dbReference type="EMBL" id="CAH3123403.1"/>
    </source>
</evidence>
<keyword evidence="4" id="KW-0472">Membrane</keyword>
<evidence type="ECO:0000256" key="3">
    <source>
        <dbReference type="ARBA" id="ARBA00022801"/>
    </source>
</evidence>
<evidence type="ECO:0000256" key="1">
    <source>
        <dbReference type="ARBA" id="ARBA00010088"/>
    </source>
</evidence>
<dbReference type="InterPro" id="IPR000639">
    <property type="entry name" value="Epox_hydrolase-like"/>
</dbReference>
<feature type="domain" description="Epoxide hydrolase N-terminal" evidence="5">
    <location>
        <begin position="952"/>
        <end position="1058"/>
    </location>
</feature>
<dbReference type="EMBL" id="CALNXK010000038">
    <property type="protein sequence ID" value="CAH3123403.1"/>
    <property type="molecule type" value="Genomic_DNA"/>
</dbReference>
<dbReference type="InterPro" id="IPR029058">
    <property type="entry name" value="AB_hydrolase_fold"/>
</dbReference>
<dbReference type="InterPro" id="IPR010497">
    <property type="entry name" value="Epoxide_hydro_N"/>
</dbReference>
<comment type="similarity">
    <text evidence="1">Belongs to the peptidase S33 family.</text>
</comment>
<reference evidence="6 7" key="1">
    <citation type="submission" date="2022-05" db="EMBL/GenBank/DDBJ databases">
        <authorList>
            <consortium name="Genoscope - CEA"/>
            <person name="William W."/>
        </authorList>
    </citation>
    <scope>NUCLEOTIDE SEQUENCE [LARGE SCALE GENOMIC DNA]</scope>
</reference>
<keyword evidence="7" id="KW-1185">Reference proteome</keyword>
<name>A0ABN8NV37_9CNID</name>
<evidence type="ECO:0000259" key="5">
    <source>
        <dbReference type="Pfam" id="PF06441"/>
    </source>
</evidence>
<organism evidence="6 7">
    <name type="scientific">Porites lobata</name>
    <dbReference type="NCBI Taxonomy" id="104759"/>
    <lineage>
        <taxon>Eukaryota</taxon>
        <taxon>Metazoa</taxon>
        <taxon>Cnidaria</taxon>
        <taxon>Anthozoa</taxon>
        <taxon>Hexacorallia</taxon>
        <taxon>Scleractinia</taxon>
        <taxon>Fungiina</taxon>
        <taxon>Poritidae</taxon>
        <taxon>Porites</taxon>
    </lineage>
</organism>
<feature type="transmembrane region" description="Helical" evidence="4">
    <location>
        <begin position="898"/>
        <end position="920"/>
    </location>
</feature>
<dbReference type="Gene3D" id="3.40.50.1820">
    <property type="entry name" value="alpha/beta hydrolase"/>
    <property type="match status" value="4"/>
</dbReference>
<feature type="transmembrane region" description="Helical" evidence="4">
    <location>
        <begin position="463"/>
        <end position="487"/>
    </location>
</feature>